<sequence length="239" mass="27246">MAKHKTEPASVARYVTADDAEVVARMIRQRWASAAPAEKLPTTETLLERIGNVPEYSFASFDANGEARAALFLMGVSREAMSESRSWSEICDDGTAASHIPNSRYLFGMSLTSVDWQASERLFAFVRSELLRRGFREIFLGSPVSGLKKWMVQNPHESVDTYVHSQLELKGKKLPLDPLLQVYYRLGFREIVRVTPRYFPYESSLDYGVIIRTTNPAWFLSPLFQVFPRAVLSRLHHVR</sequence>
<dbReference type="Gene3D" id="3.40.630.30">
    <property type="match status" value="1"/>
</dbReference>
<dbReference type="RefSeq" id="WP_068131588.1">
    <property type="nucleotide sequence ID" value="NZ_CP042914.1"/>
</dbReference>
<gene>
    <name evidence="1" type="ORF">UC8_43470</name>
</gene>
<evidence type="ECO:0008006" key="3">
    <source>
        <dbReference type="Google" id="ProtNLM"/>
    </source>
</evidence>
<protein>
    <recommendedName>
        <fullName evidence="3">N-acetyltransferase domain-containing protein</fullName>
    </recommendedName>
</protein>
<dbReference type="EMBL" id="CP042914">
    <property type="protein sequence ID" value="QEG42313.1"/>
    <property type="molecule type" value="Genomic_DNA"/>
</dbReference>
<dbReference type="OrthoDB" id="4564933at2"/>
<name>A0A5B9R776_9BACT</name>
<reference evidence="1 2" key="1">
    <citation type="submission" date="2019-08" db="EMBL/GenBank/DDBJ databases">
        <title>Deep-cultivation of Planctomycetes and their phenomic and genomic characterization uncovers novel biology.</title>
        <authorList>
            <person name="Wiegand S."/>
            <person name="Jogler M."/>
            <person name="Boedeker C."/>
            <person name="Pinto D."/>
            <person name="Vollmers J."/>
            <person name="Rivas-Marin E."/>
            <person name="Kohn T."/>
            <person name="Peeters S.H."/>
            <person name="Heuer A."/>
            <person name="Rast P."/>
            <person name="Oberbeckmann S."/>
            <person name="Bunk B."/>
            <person name="Jeske O."/>
            <person name="Meyerdierks A."/>
            <person name="Storesund J.E."/>
            <person name="Kallscheuer N."/>
            <person name="Luecker S."/>
            <person name="Lage O.M."/>
            <person name="Pohl T."/>
            <person name="Merkel B.J."/>
            <person name="Hornburger P."/>
            <person name="Mueller R.-W."/>
            <person name="Bruemmer F."/>
            <person name="Labrenz M."/>
            <person name="Spormann A.M."/>
            <person name="Op den Camp H."/>
            <person name="Overmann J."/>
            <person name="Amann R."/>
            <person name="Jetten M.S.M."/>
            <person name="Mascher T."/>
            <person name="Medema M.H."/>
            <person name="Devos D.P."/>
            <person name="Kaster A.-K."/>
            <person name="Ovreas L."/>
            <person name="Rohde M."/>
            <person name="Galperin M.Y."/>
            <person name="Jogler C."/>
        </authorList>
    </citation>
    <scope>NUCLEOTIDE SEQUENCE [LARGE SCALE GENOMIC DNA]</scope>
    <source>
        <strain evidence="1 2">UC8</strain>
    </source>
</reference>
<proteinExistence type="predicted"/>
<dbReference type="KEGG" id="rul:UC8_43470"/>
<organism evidence="1 2">
    <name type="scientific">Roseimaritima ulvae</name>
    <dbReference type="NCBI Taxonomy" id="980254"/>
    <lineage>
        <taxon>Bacteria</taxon>
        <taxon>Pseudomonadati</taxon>
        <taxon>Planctomycetota</taxon>
        <taxon>Planctomycetia</taxon>
        <taxon>Pirellulales</taxon>
        <taxon>Pirellulaceae</taxon>
        <taxon>Roseimaritima</taxon>
    </lineage>
</organism>
<evidence type="ECO:0000313" key="1">
    <source>
        <dbReference type="EMBL" id="QEG42313.1"/>
    </source>
</evidence>
<keyword evidence="2" id="KW-1185">Reference proteome</keyword>
<dbReference type="Proteomes" id="UP000325286">
    <property type="component" value="Chromosome"/>
</dbReference>
<evidence type="ECO:0000313" key="2">
    <source>
        <dbReference type="Proteomes" id="UP000325286"/>
    </source>
</evidence>
<dbReference type="AlphaFoldDB" id="A0A5B9R776"/>
<accession>A0A5B9R776</accession>